<dbReference type="InterPro" id="IPR021858">
    <property type="entry name" value="Fun_TF"/>
</dbReference>
<comment type="subcellular location">
    <subcellularLocation>
        <location evidence="1">Nucleus</location>
    </subcellularLocation>
</comment>
<keyword evidence="5" id="KW-0539">Nucleus</keyword>
<dbReference type="SMART" id="SM00066">
    <property type="entry name" value="GAL4"/>
    <property type="match status" value="1"/>
</dbReference>
<evidence type="ECO:0000256" key="1">
    <source>
        <dbReference type="ARBA" id="ARBA00004123"/>
    </source>
</evidence>
<dbReference type="AlphaFoldDB" id="A0A1V6NMY9"/>
<keyword evidence="4" id="KW-0804">Transcription</keyword>
<comment type="caution">
    <text evidence="8">The sequence shown here is derived from an EMBL/GenBank/DDBJ whole genome shotgun (WGS) entry which is preliminary data.</text>
</comment>
<dbReference type="PROSITE" id="PS50048">
    <property type="entry name" value="ZN2_CY6_FUNGAL_2"/>
    <property type="match status" value="1"/>
</dbReference>
<dbReference type="GO" id="GO:0045944">
    <property type="term" value="P:positive regulation of transcription by RNA polymerase II"/>
    <property type="evidence" value="ECO:0007669"/>
    <property type="project" value="TreeGrafter"/>
</dbReference>
<evidence type="ECO:0000256" key="4">
    <source>
        <dbReference type="ARBA" id="ARBA00023163"/>
    </source>
</evidence>
<evidence type="ECO:0000256" key="5">
    <source>
        <dbReference type="ARBA" id="ARBA00023242"/>
    </source>
</evidence>
<dbReference type="PANTHER" id="PTHR37534">
    <property type="entry name" value="TRANSCRIPTIONAL ACTIVATOR PROTEIN UGA3"/>
    <property type="match status" value="1"/>
</dbReference>
<keyword evidence="3" id="KW-0238">DNA-binding</keyword>
<accession>A0A1V6NMY9</accession>
<dbReference type="CDD" id="cd00067">
    <property type="entry name" value="GAL4"/>
    <property type="match status" value="1"/>
</dbReference>
<dbReference type="Pfam" id="PF11951">
    <property type="entry name" value="Fungal_trans_2"/>
    <property type="match status" value="1"/>
</dbReference>
<dbReference type="GO" id="GO:0000976">
    <property type="term" value="F:transcription cis-regulatory region binding"/>
    <property type="evidence" value="ECO:0007669"/>
    <property type="project" value="TreeGrafter"/>
</dbReference>
<sequence length="399" mass="45074">MTRGGSACITCREKCRKCDRTKPVCQRCITKGLECKGYPDKFRFAGLATRGKWKNRAVPAVSRDNAVTTQPAIGPDHPDSNHEEFDQQQRSGVALRAEKDIEPLPSLDYPWPQPQGRAVELDDLLMLERTELLLTHYDQVICPHQIALPAAGADNPYQVYVLPLAYEQIGLLLDIIRSLADARRLCFSPELREAVATLSDLKFERVNGCPRDMFLIMGNVIEHAKAHATGKLETPEYERLLNAYRYELYSWRLKPDSYPNDDPRWSAVAEAFRHACILHTSRLLDVTQPAEAPMIQNSVTAILDSLAEIPAECRLIELVVMPLFMAGADALSPYARHYVLLRFDHIRAHGGVSNQMSISLLKSVWDGRGRQAKHDSSNIPWGWFTRDSGSEQQHDYLII</sequence>
<evidence type="ECO:0000313" key="8">
    <source>
        <dbReference type="EMBL" id="OQD66053.1"/>
    </source>
</evidence>
<organism evidence="8 9">
    <name type="scientific">Penicillium polonicum</name>
    <dbReference type="NCBI Taxonomy" id="60169"/>
    <lineage>
        <taxon>Eukaryota</taxon>
        <taxon>Fungi</taxon>
        <taxon>Dikarya</taxon>
        <taxon>Ascomycota</taxon>
        <taxon>Pezizomycotina</taxon>
        <taxon>Eurotiomycetes</taxon>
        <taxon>Eurotiomycetidae</taxon>
        <taxon>Eurotiales</taxon>
        <taxon>Aspergillaceae</taxon>
        <taxon>Penicillium</taxon>
    </lineage>
</organism>
<evidence type="ECO:0000256" key="6">
    <source>
        <dbReference type="SAM" id="MobiDB-lite"/>
    </source>
</evidence>
<dbReference type="Pfam" id="PF00172">
    <property type="entry name" value="Zn_clus"/>
    <property type="match status" value="1"/>
</dbReference>
<dbReference type="InterPro" id="IPR001138">
    <property type="entry name" value="Zn2Cys6_DnaBD"/>
</dbReference>
<dbReference type="EMBL" id="MDYM01000005">
    <property type="protein sequence ID" value="OQD66053.1"/>
    <property type="molecule type" value="Genomic_DNA"/>
</dbReference>
<dbReference type="Proteomes" id="UP000191408">
    <property type="component" value="Unassembled WGS sequence"/>
</dbReference>
<keyword evidence="2" id="KW-0805">Transcription regulation</keyword>
<evidence type="ECO:0000256" key="3">
    <source>
        <dbReference type="ARBA" id="ARBA00023125"/>
    </source>
</evidence>
<dbReference type="GO" id="GO:0008270">
    <property type="term" value="F:zinc ion binding"/>
    <property type="evidence" value="ECO:0007669"/>
    <property type="project" value="InterPro"/>
</dbReference>
<reference evidence="9" key="1">
    <citation type="journal article" date="2017" name="Nat. Microbiol.">
        <title>Global analysis of biosynthetic gene clusters reveals vast potential of secondary metabolite production in Penicillium species.</title>
        <authorList>
            <person name="Nielsen J.C."/>
            <person name="Grijseels S."/>
            <person name="Prigent S."/>
            <person name="Ji B."/>
            <person name="Dainat J."/>
            <person name="Nielsen K.F."/>
            <person name="Frisvad J.C."/>
            <person name="Workman M."/>
            <person name="Nielsen J."/>
        </authorList>
    </citation>
    <scope>NUCLEOTIDE SEQUENCE [LARGE SCALE GENOMIC DNA]</scope>
    <source>
        <strain evidence="9">IBT 4502</strain>
    </source>
</reference>
<evidence type="ECO:0000313" key="9">
    <source>
        <dbReference type="Proteomes" id="UP000191408"/>
    </source>
</evidence>
<dbReference type="OrthoDB" id="25818at2759"/>
<gene>
    <name evidence="8" type="ORF">PENPOL_c005G08006</name>
</gene>
<feature type="compositionally biased region" description="Basic and acidic residues" evidence="6">
    <location>
        <begin position="76"/>
        <end position="87"/>
    </location>
</feature>
<protein>
    <recommendedName>
        <fullName evidence="7">Zn(2)-C6 fungal-type domain-containing protein</fullName>
    </recommendedName>
</protein>
<dbReference type="InterPro" id="IPR036864">
    <property type="entry name" value="Zn2-C6_fun-type_DNA-bd_sf"/>
</dbReference>
<dbReference type="PANTHER" id="PTHR37534:SF7">
    <property type="entry name" value="TRANSCRIPTIONAL ACTIVATOR PROTEIN UGA3"/>
    <property type="match status" value="1"/>
</dbReference>
<dbReference type="Gene3D" id="4.10.240.10">
    <property type="entry name" value="Zn(2)-C6 fungal-type DNA-binding domain"/>
    <property type="match status" value="1"/>
</dbReference>
<dbReference type="GO" id="GO:0005634">
    <property type="term" value="C:nucleus"/>
    <property type="evidence" value="ECO:0007669"/>
    <property type="project" value="UniProtKB-SubCell"/>
</dbReference>
<keyword evidence="9" id="KW-1185">Reference proteome</keyword>
<evidence type="ECO:0000256" key="2">
    <source>
        <dbReference type="ARBA" id="ARBA00023015"/>
    </source>
</evidence>
<name>A0A1V6NMY9_PENPO</name>
<evidence type="ECO:0000259" key="7">
    <source>
        <dbReference type="PROSITE" id="PS50048"/>
    </source>
</evidence>
<feature type="domain" description="Zn(2)-C6 fungal-type" evidence="7">
    <location>
        <begin position="7"/>
        <end position="35"/>
    </location>
</feature>
<feature type="region of interest" description="Disordered" evidence="6">
    <location>
        <begin position="65"/>
        <end position="92"/>
    </location>
</feature>
<dbReference type="SUPFAM" id="SSF57701">
    <property type="entry name" value="Zn2/Cys6 DNA-binding domain"/>
    <property type="match status" value="1"/>
</dbReference>
<proteinExistence type="predicted"/>
<dbReference type="GO" id="GO:0000981">
    <property type="term" value="F:DNA-binding transcription factor activity, RNA polymerase II-specific"/>
    <property type="evidence" value="ECO:0007669"/>
    <property type="project" value="InterPro"/>
</dbReference>